<name>A0A1G7URT7_9PROT</name>
<feature type="region of interest" description="Disordered" evidence="1">
    <location>
        <begin position="1"/>
        <end position="21"/>
    </location>
</feature>
<accession>A0A1G7URT7</accession>
<protein>
    <submittedName>
        <fullName evidence="3">Transposase</fullName>
    </submittedName>
</protein>
<dbReference type="Proteomes" id="UP000217076">
    <property type="component" value="Unassembled WGS sequence"/>
</dbReference>
<reference evidence="4" key="1">
    <citation type="submission" date="2016-10" db="EMBL/GenBank/DDBJ databases">
        <authorList>
            <person name="Varghese N."/>
            <person name="Submissions S."/>
        </authorList>
    </citation>
    <scope>NUCLEOTIDE SEQUENCE [LARGE SCALE GENOMIC DNA]</scope>
    <source>
        <strain evidence="4">930I</strain>
    </source>
</reference>
<evidence type="ECO:0000313" key="3">
    <source>
        <dbReference type="EMBL" id="SDG49460.1"/>
    </source>
</evidence>
<keyword evidence="4" id="KW-1185">Reference proteome</keyword>
<proteinExistence type="predicted"/>
<dbReference type="RefSeq" id="WP_176787521.1">
    <property type="nucleotide sequence ID" value="NZ_FNCV01000001.1"/>
</dbReference>
<dbReference type="EMBL" id="FNCV01000001">
    <property type="protein sequence ID" value="SDG49460.1"/>
    <property type="molecule type" value="Genomic_DNA"/>
</dbReference>
<feature type="domain" description="Transposase zinc-ribbon" evidence="2">
    <location>
        <begin position="39"/>
        <end position="86"/>
    </location>
</feature>
<organism evidence="3 4">
    <name type="scientific">Roseospirillum parvum</name>
    <dbReference type="NCBI Taxonomy" id="83401"/>
    <lineage>
        <taxon>Bacteria</taxon>
        <taxon>Pseudomonadati</taxon>
        <taxon>Pseudomonadota</taxon>
        <taxon>Alphaproteobacteria</taxon>
        <taxon>Rhodospirillales</taxon>
        <taxon>Rhodospirillaceae</taxon>
        <taxon>Roseospirillum</taxon>
    </lineage>
</organism>
<gene>
    <name evidence="3" type="ORF">SAMN05421742_101395</name>
</gene>
<dbReference type="AlphaFoldDB" id="A0A1G7URT7"/>
<evidence type="ECO:0000256" key="1">
    <source>
        <dbReference type="SAM" id="MobiDB-lite"/>
    </source>
</evidence>
<sequence>MRFESAHHDESSGHGYPPPLHTVGRVSPLDAQFRMLDPESAEAVLLNLRWSRGRPLCPHCACRQAYRLACLESGGARFKCARCRRQYSARRGTLLERSNIPTNRWLVAIDLYLMTARRGLATRIKQSTGVSFKTAAAMVRRLKGAGEDPVVMARRRQLLAEGRVLTDESGPAAIRSAAAHRPLERRLAVVGA</sequence>
<evidence type="ECO:0000313" key="4">
    <source>
        <dbReference type="Proteomes" id="UP000217076"/>
    </source>
</evidence>
<dbReference type="InterPro" id="IPR024442">
    <property type="entry name" value="Transposase_Zn_ribbon"/>
</dbReference>
<dbReference type="STRING" id="83401.SAMN05421742_101395"/>
<feature type="compositionally biased region" description="Basic and acidic residues" evidence="1">
    <location>
        <begin position="1"/>
        <end position="12"/>
    </location>
</feature>
<dbReference type="Pfam" id="PF12760">
    <property type="entry name" value="Zn_ribbon_IS1595"/>
    <property type="match status" value="1"/>
</dbReference>
<evidence type="ECO:0000259" key="2">
    <source>
        <dbReference type="Pfam" id="PF12760"/>
    </source>
</evidence>